<dbReference type="InterPro" id="IPR011009">
    <property type="entry name" value="Kinase-like_dom_sf"/>
</dbReference>
<keyword evidence="4" id="KW-1185">Reference proteome</keyword>
<keyword evidence="3" id="KW-0418">Kinase</keyword>
<evidence type="ECO:0000259" key="2">
    <source>
        <dbReference type="Pfam" id="PF01636"/>
    </source>
</evidence>
<evidence type="ECO:0000313" key="4">
    <source>
        <dbReference type="Proteomes" id="UP000199518"/>
    </source>
</evidence>
<keyword evidence="3" id="KW-0808">Transferase</keyword>
<gene>
    <name evidence="3" type="ORF">SAMN05421753_1146</name>
</gene>
<sequence>MLESEILCRACAAFGLRLENLKLLGRSQNLVYEHRSVEDSSILRISTGRWRTITEVESELAWMDELAAAGIATCRPLQSNKGRLCELIEEGGEQAIAVHFEHAPGRKIERAEIDEGLYQRFGRLTAQLHASSFDRPLQTAAQAGRLRWDQSRLLVQDLDDFTPARAAGFRRSVRELIQELRPQVEGRLGLVHGDLSFSNMFLDGERLWIFDFDNCEIGSIEQDFSVVLFDAIYCRLLNRVSMDELAQQIRQRWMRFLEGYCEVRTLPRIDPELLRKFLILREGLIYIHYCRTLDFSALTDATRAAIEEMRQRVEDRATEIELAE</sequence>
<dbReference type="GO" id="GO:0009088">
    <property type="term" value="P:threonine biosynthetic process"/>
    <property type="evidence" value="ECO:0007669"/>
    <property type="project" value="TreeGrafter"/>
</dbReference>
<evidence type="ECO:0000256" key="1">
    <source>
        <dbReference type="ARBA" id="ARBA00038240"/>
    </source>
</evidence>
<dbReference type="STRING" id="1576369.SAMN05421753_1146"/>
<dbReference type="EMBL" id="FOQD01000014">
    <property type="protein sequence ID" value="SFI96352.1"/>
    <property type="molecule type" value="Genomic_DNA"/>
</dbReference>
<dbReference type="Pfam" id="PF01636">
    <property type="entry name" value="APH"/>
    <property type="match status" value="1"/>
</dbReference>
<name>A0A1I3MHF2_9PLAN</name>
<dbReference type="OrthoDB" id="4030632at2"/>
<evidence type="ECO:0000313" key="3">
    <source>
        <dbReference type="EMBL" id="SFI96352.1"/>
    </source>
</evidence>
<dbReference type="AlphaFoldDB" id="A0A1I3MHF2"/>
<dbReference type="SUPFAM" id="SSF56112">
    <property type="entry name" value="Protein kinase-like (PK-like)"/>
    <property type="match status" value="1"/>
</dbReference>
<proteinExistence type="inferred from homology"/>
<dbReference type="GO" id="GO:0004413">
    <property type="term" value="F:homoserine kinase activity"/>
    <property type="evidence" value="ECO:0007669"/>
    <property type="project" value="TreeGrafter"/>
</dbReference>
<dbReference type="PANTHER" id="PTHR21064">
    <property type="entry name" value="AMINOGLYCOSIDE PHOSPHOTRANSFERASE DOMAIN-CONTAINING PROTEIN-RELATED"/>
    <property type="match status" value="1"/>
</dbReference>
<organism evidence="3 4">
    <name type="scientific">Planctomicrobium piriforme</name>
    <dbReference type="NCBI Taxonomy" id="1576369"/>
    <lineage>
        <taxon>Bacteria</taxon>
        <taxon>Pseudomonadati</taxon>
        <taxon>Planctomycetota</taxon>
        <taxon>Planctomycetia</taxon>
        <taxon>Planctomycetales</taxon>
        <taxon>Planctomycetaceae</taxon>
        <taxon>Planctomicrobium</taxon>
    </lineage>
</organism>
<comment type="similarity">
    <text evidence="1">Belongs to the pseudomonas-type ThrB family.</text>
</comment>
<protein>
    <submittedName>
        <fullName evidence="3">Ser/Thr protein kinase RdoA involved in Cpx stress response, MazF antagonist</fullName>
    </submittedName>
</protein>
<reference evidence="4" key="1">
    <citation type="submission" date="2016-10" db="EMBL/GenBank/DDBJ databases">
        <authorList>
            <person name="Varghese N."/>
            <person name="Submissions S."/>
        </authorList>
    </citation>
    <scope>NUCLEOTIDE SEQUENCE [LARGE SCALE GENOMIC DNA]</scope>
    <source>
        <strain evidence="4">DSM 26348</strain>
    </source>
</reference>
<dbReference type="PANTHER" id="PTHR21064:SF6">
    <property type="entry name" value="AMINOGLYCOSIDE PHOSPHOTRANSFERASE DOMAIN-CONTAINING PROTEIN"/>
    <property type="match status" value="1"/>
</dbReference>
<feature type="domain" description="Aminoglycoside phosphotransferase" evidence="2">
    <location>
        <begin position="28"/>
        <end position="231"/>
    </location>
</feature>
<dbReference type="RefSeq" id="WP_092052759.1">
    <property type="nucleotide sequence ID" value="NZ_FOQD01000014.1"/>
</dbReference>
<dbReference type="Proteomes" id="UP000199518">
    <property type="component" value="Unassembled WGS sequence"/>
</dbReference>
<dbReference type="InterPro" id="IPR002575">
    <property type="entry name" value="Aminoglycoside_PTrfase"/>
</dbReference>
<dbReference type="InterPro" id="IPR050249">
    <property type="entry name" value="Pseudomonas-type_ThrB"/>
</dbReference>
<dbReference type="Gene3D" id="3.90.1200.10">
    <property type="match status" value="1"/>
</dbReference>
<accession>A0A1I3MHF2</accession>